<reference evidence="5" key="1">
    <citation type="submission" date="2025-08" db="UniProtKB">
        <authorList>
            <consortium name="RefSeq"/>
        </authorList>
    </citation>
    <scope>IDENTIFICATION</scope>
</reference>
<dbReference type="GeneID" id="110767471"/>
<dbReference type="Proteomes" id="UP000515124">
    <property type="component" value="Unplaced"/>
</dbReference>
<dbReference type="InterPro" id="IPR002885">
    <property type="entry name" value="PPR_rpt"/>
</dbReference>
<accession>A0A6P5TI77</accession>
<dbReference type="GO" id="GO:0005737">
    <property type="term" value="C:cytoplasm"/>
    <property type="evidence" value="ECO:0007669"/>
    <property type="project" value="UniProtKB-ARBA"/>
</dbReference>
<feature type="repeat" description="PPR" evidence="3">
    <location>
        <begin position="43"/>
        <end position="77"/>
    </location>
</feature>
<feature type="repeat" description="PPR" evidence="3">
    <location>
        <begin position="214"/>
        <end position="248"/>
    </location>
</feature>
<dbReference type="Pfam" id="PF01535">
    <property type="entry name" value="PPR"/>
    <property type="match status" value="4"/>
</dbReference>
<dbReference type="FunFam" id="1.25.40.10:FF:000343">
    <property type="entry name" value="Pentatricopeptide repeat-containing protein At3g58590"/>
    <property type="match status" value="1"/>
</dbReference>
<dbReference type="InterPro" id="IPR046960">
    <property type="entry name" value="PPR_At4g14850-like_plant"/>
</dbReference>
<dbReference type="InterPro" id="IPR011990">
    <property type="entry name" value="TPR-like_helical_dom_sf"/>
</dbReference>
<dbReference type="PANTHER" id="PTHR47926:SF490">
    <property type="entry name" value="REPEAT-LIKE SUPERFAMILY PROTEIN, PUTATIVE-RELATED"/>
    <property type="match status" value="1"/>
</dbReference>
<keyword evidence="1" id="KW-0677">Repeat</keyword>
<dbReference type="GO" id="GO:0003723">
    <property type="term" value="F:RNA binding"/>
    <property type="evidence" value="ECO:0007669"/>
    <property type="project" value="InterPro"/>
</dbReference>
<evidence type="ECO:0000256" key="3">
    <source>
        <dbReference type="PROSITE-ProRule" id="PRU00708"/>
    </source>
</evidence>
<name>A0A6P5TI77_PRUAV</name>
<dbReference type="PANTHER" id="PTHR47926">
    <property type="entry name" value="PENTATRICOPEPTIDE REPEAT-CONTAINING PROTEIN"/>
    <property type="match status" value="1"/>
</dbReference>
<comment type="similarity">
    <text evidence="2">Belongs to the PPR family. PCMP-E subfamily.</text>
</comment>
<gene>
    <name evidence="5" type="primary">LOC110767471</name>
</gene>
<evidence type="ECO:0000256" key="1">
    <source>
        <dbReference type="ARBA" id="ARBA00022737"/>
    </source>
</evidence>
<evidence type="ECO:0000313" key="5">
    <source>
        <dbReference type="RefSeq" id="XP_021826705.1"/>
    </source>
</evidence>
<dbReference type="KEGG" id="pavi:110767471"/>
<keyword evidence="4" id="KW-1185">Reference proteome</keyword>
<proteinExistence type="inferred from homology"/>
<organism evidence="4 5">
    <name type="scientific">Prunus avium</name>
    <name type="common">Cherry</name>
    <name type="synonym">Cerasus avium</name>
    <dbReference type="NCBI Taxonomy" id="42229"/>
    <lineage>
        <taxon>Eukaryota</taxon>
        <taxon>Viridiplantae</taxon>
        <taxon>Streptophyta</taxon>
        <taxon>Embryophyta</taxon>
        <taxon>Tracheophyta</taxon>
        <taxon>Spermatophyta</taxon>
        <taxon>Magnoliopsida</taxon>
        <taxon>eudicotyledons</taxon>
        <taxon>Gunneridae</taxon>
        <taxon>Pentapetalae</taxon>
        <taxon>rosids</taxon>
        <taxon>fabids</taxon>
        <taxon>Rosales</taxon>
        <taxon>Rosaceae</taxon>
        <taxon>Amygdaloideae</taxon>
        <taxon>Amygdaleae</taxon>
        <taxon>Prunus</taxon>
    </lineage>
</organism>
<dbReference type="NCBIfam" id="TIGR00756">
    <property type="entry name" value="PPR"/>
    <property type="match status" value="3"/>
</dbReference>
<evidence type="ECO:0000256" key="2">
    <source>
        <dbReference type="ARBA" id="ARBA00061659"/>
    </source>
</evidence>
<dbReference type="FunFam" id="1.25.40.10:FF:000277">
    <property type="entry name" value="Pentatricopeptide repeat-containing protein, mitochondrial"/>
    <property type="match status" value="1"/>
</dbReference>
<evidence type="ECO:0000313" key="4">
    <source>
        <dbReference type="Proteomes" id="UP000515124"/>
    </source>
</evidence>
<protein>
    <submittedName>
        <fullName evidence="5">Pentatricopeptide repeat-containing protein At1g26900, mitochondrial-like</fullName>
    </submittedName>
</protein>
<dbReference type="Gene3D" id="1.25.40.10">
    <property type="entry name" value="Tetratricopeptide repeat domain"/>
    <property type="match status" value="4"/>
</dbReference>
<dbReference type="RefSeq" id="XP_021826705.1">
    <property type="nucleotide sequence ID" value="XM_021971013.1"/>
</dbReference>
<sequence length="435" mass="48191">MYDRTILLQYGFNVKNTLLHFYCISRKMEDAHKLFDEFPQGNDLISWNTLMGGYLHVSQPQVIVDLFKKMCRSCFEASVTTVLNLLSAIGDLGSYLGGESLHGCCIKTGFCLDLHVLTALIDMYAKNGKIDLGRRIFDGDAVKDVVLWNCLVDKYAKCGLVQEAVALLRLMRLERMKPNSSTLAGLLSACAASGSVSVGSCIKDYVEEENLVLDAVLGTALVDMYAKCAFLEKALAIFESMESKDVKSWTAMISGYGVHGQAGNAIRLFYTMEEGCQPNEVTFLAVLSACSHLGLVTEGVRCFEIMVCKYGFVPKVEHYGCMVDLLGRAGLLEEAHTLIESLPIKSDVTAWRALHVALGETVKRVLIKLNDDHPTNSMLLSSAYAIAGRLPDHTRRTQEREDEKIVRGEKFRPVRKEENLIKEAGRSTIETDTQG</sequence>
<dbReference type="Pfam" id="PF13041">
    <property type="entry name" value="PPR_2"/>
    <property type="match status" value="2"/>
</dbReference>
<dbReference type="PROSITE" id="PS51375">
    <property type="entry name" value="PPR"/>
    <property type="match status" value="3"/>
</dbReference>
<dbReference type="GO" id="GO:0016556">
    <property type="term" value="P:mRNA modification"/>
    <property type="evidence" value="ECO:0007669"/>
    <property type="project" value="UniProtKB-ARBA"/>
</dbReference>
<dbReference type="AlphaFoldDB" id="A0A6P5TI77"/>
<feature type="repeat" description="PPR" evidence="3">
    <location>
        <begin position="144"/>
        <end position="178"/>
    </location>
</feature>